<dbReference type="OrthoDB" id="9803907at2"/>
<keyword evidence="2 4" id="KW-0547">Nucleotide-binding</keyword>
<reference evidence="6 7" key="1">
    <citation type="journal article" date="2012" name="J. Bacteriol.">
        <title>Draft Genome Sequence of Cecembia lonarensis Strain LW9T, Isolated from Lonar Lake, a Haloalkaline Lake in India.</title>
        <authorList>
            <person name="Shivaji S."/>
            <person name="Ara S."/>
            <person name="Singh A."/>
            <person name="Pinnaka A.K."/>
        </authorList>
    </citation>
    <scope>NUCLEOTIDE SEQUENCE [LARGE SCALE GENOMIC DNA]</scope>
    <source>
        <strain evidence="6 7">LW9</strain>
    </source>
</reference>
<dbReference type="Proteomes" id="UP000004478">
    <property type="component" value="Unassembled WGS sequence"/>
</dbReference>
<dbReference type="InterPro" id="IPR011761">
    <property type="entry name" value="ATP-grasp"/>
</dbReference>
<sequence>MILLDYPFVSDFLKETVSRNQFPVIATPEAQSIMDGYAVNWIQSEEAVKIIQENPITPVYTNSENSIAWIQKYLPDSPLMEKIRVFKNKYQFRQLVQELYPDYFFKTAQLSELENMDISQFPYPFIIKPAVGFFSIAVHKVDRAEDWPSVVKRIQEQIQKTSTLYPEEVVSQTEMILEGYILGEEYAFDCYFDGKGQPVILNVLHHVFKSEVDVSDRVYSSSEEIIQRLSPAIMDFLEGIGAQIDLRNFPLHIEIRETAPGKIIPIEVNPMRFGGWCTTADLTWFAYGVNSYEFFFQSKKPDWAEVFANRKDKQYSLILLDNQSAVPMDAIAYFDFEALAQDFENPLHVRKVNMGQYGVFGFLFTETSKSNEGELTEILHSDLTKYMVLKEFSK</sequence>
<gene>
    <name evidence="6" type="ORF">B879_03620</name>
</gene>
<dbReference type="RefSeq" id="WP_009186635.1">
    <property type="nucleotide sequence ID" value="NZ_AMGM01000093.1"/>
</dbReference>
<evidence type="ECO:0000259" key="5">
    <source>
        <dbReference type="PROSITE" id="PS50975"/>
    </source>
</evidence>
<dbReference type="PANTHER" id="PTHR43585">
    <property type="entry name" value="FUMIPYRROLE BIOSYNTHESIS PROTEIN C"/>
    <property type="match status" value="1"/>
</dbReference>
<dbReference type="GO" id="GO:0005524">
    <property type="term" value="F:ATP binding"/>
    <property type="evidence" value="ECO:0007669"/>
    <property type="project" value="UniProtKB-UniRule"/>
</dbReference>
<keyword evidence="3 4" id="KW-0067">ATP-binding</keyword>
<dbReference type="PATRIC" id="fig|1225176.3.peg.3841"/>
<dbReference type="GO" id="GO:0046872">
    <property type="term" value="F:metal ion binding"/>
    <property type="evidence" value="ECO:0007669"/>
    <property type="project" value="InterPro"/>
</dbReference>
<dbReference type="GO" id="GO:0016874">
    <property type="term" value="F:ligase activity"/>
    <property type="evidence" value="ECO:0007669"/>
    <property type="project" value="UniProtKB-KW"/>
</dbReference>
<comment type="caution">
    <text evidence="6">The sequence shown here is derived from an EMBL/GenBank/DDBJ whole genome shotgun (WGS) entry which is preliminary data.</text>
</comment>
<dbReference type="Gene3D" id="3.30.470.20">
    <property type="entry name" value="ATP-grasp fold, B domain"/>
    <property type="match status" value="1"/>
</dbReference>
<dbReference type="PANTHER" id="PTHR43585:SF2">
    <property type="entry name" value="ATP-GRASP ENZYME FSQD"/>
    <property type="match status" value="1"/>
</dbReference>
<proteinExistence type="predicted"/>
<evidence type="ECO:0000256" key="1">
    <source>
        <dbReference type="ARBA" id="ARBA00022598"/>
    </source>
</evidence>
<feature type="domain" description="ATP-grasp" evidence="5">
    <location>
        <begin position="89"/>
        <end position="300"/>
    </location>
</feature>
<dbReference type="SUPFAM" id="SSF56059">
    <property type="entry name" value="Glutathione synthetase ATP-binding domain-like"/>
    <property type="match status" value="1"/>
</dbReference>
<accession>K1LUJ0</accession>
<name>K1LUJ0_CECL9</name>
<evidence type="ECO:0000256" key="3">
    <source>
        <dbReference type="ARBA" id="ARBA00022840"/>
    </source>
</evidence>
<keyword evidence="7" id="KW-1185">Reference proteome</keyword>
<evidence type="ECO:0000256" key="2">
    <source>
        <dbReference type="ARBA" id="ARBA00022741"/>
    </source>
</evidence>
<organism evidence="6 7">
    <name type="scientific">Cecembia lonarensis (strain CCUG 58316 / KCTC 22772 / LW9)</name>
    <dbReference type="NCBI Taxonomy" id="1225176"/>
    <lineage>
        <taxon>Bacteria</taxon>
        <taxon>Pseudomonadati</taxon>
        <taxon>Bacteroidota</taxon>
        <taxon>Cytophagia</taxon>
        <taxon>Cytophagales</taxon>
        <taxon>Cyclobacteriaceae</taxon>
        <taxon>Cecembia</taxon>
    </lineage>
</organism>
<evidence type="ECO:0000313" key="7">
    <source>
        <dbReference type="Proteomes" id="UP000004478"/>
    </source>
</evidence>
<dbReference type="Pfam" id="PF13535">
    <property type="entry name" value="ATP-grasp_4"/>
    <property type="match status" value="1"/>
</dbReference>
<keyword evidence="1" id="KW-0436">Ligase</keyword>
<protein>
    <submittedName>
        <fullName evidence="6">Carbamoyl phosphate synthase-like protein</fullName>
    </submittedName>
</protein>
<evidence type="ECO:0000256" key="4">
    <source>
        <dbReference type="PROSITE-ProRule" id="PRU00409"/>
    </source>
</evidence>
<dbReference type="EMBL" id="AMGM01000093">
    <property type="protein sequence ID" value="EKB47764.1"/>
    <property type="molecule type" value="Genomic_DNA"/>
</dbReference>
<dbReference type="AlphaFoldDB" id="K1LUJ0"/>
<dbReference type="PROSITE" id="PS50975">
    <property type="entry name" value="ATP_GRASP"/>
    <property type="match status" value="1"/>
</dbReference>
<evidence type="ECO:0000313" key="6">
    <source>
        <dbReference type="EMBL" id="EKB47764.1"/>
    </source>
</evidence>
<dbReference type="InterPro" id="IPR052032">
    <property type="entry name" value="ATP-dep_AA_Ligase"/>
</dbReference>